<dbReference type="SUPFAM" id="SSF46689">
    <property type="entry name" value="Homeodomain-like"/>
    <property type="match status" value="1"/>
</dbReference>
<name>A0ABT1AD24_9PSEU</name>
<gene>
    <name evidence="7" type="ORF">KDL28_36980</name>
</gene>
<dbReference type="PRINTS" id="PR00455">
    <property type="entry name" value="HTHTETR"/>
</dbReference>
<dbReference type="Pfam" id="PF21597">
    <property type="entry name" value="TetR_C_43"/>
    <property type="match status" value="1"/>
</dbReference>
<feature type="domain" description="HTH tetR-type" evidence="6">
    <location>
        <begin position="11"/>
        <end position="70"/>
    </location>
</feature>
<keyword evidence="2 4" id="KW-0238">DNA-binding</keyword>
<dbReference type="InterPro" id="IPR036271">
    <property type="entry name" value="Tet_transcr_reg_TetR-rel_C_sf"/>
</dbReference>
<proteinExistence type="predicted"/>
<protein>
    <submittedName>
        <fullName evidence="7">TetR/AcrR family transcriptional regulator</fullName>
    </submittedName>
</protein>
<dbReference type="Pfam" id="PF00440">
    <property type="entry name" value="TetR_N"/>
    <property type="match status" value="1"/>
</dbReference>
<accession>A0ABT1AD24</accession>
<dbReference type="PANTHER" id="PTHR30055">
    <property type="entry name" value="HTH-TYPE TRANSCRIPTIONAL REGULATOR RUTR"/>
    <property type="match status" value="1"/>
</dbReference>
<evidence type="ECO:0000256" key="1">
    <source>
        <dbReference type="ARBA" id="ARBA00023015"/>
    </source>
</evidence>
<keyword evidence="1" id="KW-0805">Transcription regulation</keyword>
<dbReference type="PROSITE" id="PS50977">
    <property type="entry name" value="HTH_TETR_2"/>
    <property type="match status" value="1"/>
</dbReference>
<feature type="DNA-binding region" description="H-T-H motif" evidence="4">
    <location>
        <begin position="33"/>
        <end position="52"/>
    </location>
</feature>
<reference evidence="7" key="1">
    <citation type="submission" date="2021-04" db="EMBL/GenBank/DDBJ databases">
        <title>Pseudonocardia sp. nov., isolated from sandy soil of mangrove forest.</title>
        <authorList>
            <person name="Zan Z."/>
            <person name="Huang R."/>
            <person name="Liu W."/>
        </authorList>
    </citation>
    <scope>NUCLEOTIDE SEQUENCE</scope>
    <source>
        <strain evidence="7">S2-4</strain>
    </source>
</reference>
<sequence length="211" mass="22364">MPEIRRRSDAVRNRARIVAAAVSAFDEVGPQLRLDDLAERAGVGVATVYRLFGSRDGLVQAAFETVFGAEIEPLAQAAREAPDPATGLRDVLGATLERVAAHRGLFRAARETGAVGVDIAERYLRDLDDVLRAAQRAGAVRTDVALRDVAAVLVMVLAVVRDGDPDGADRRRYLSLLLDGLRPGAPALPPPAPGGWEPPVPPPRGECSPVG</sequence>
<dbReference type="InterPro" id="IPR050109">
    <property type="entry name" value="HTH-type_TetR-like_transc_reg"/>
</dbReference>
<dbReference type="PANTHER" id="PTHR30055:SF234">
    <property type="entry name" value="HTH-TYPE TRANSCRIPTIONAL REGULATOR BETI"/>
    <property type="match status" value="1"/>
</dbReference>
<evidence type="ECO:0000256" key="2">
    <source>
        <dbReference type="ARBA" id="ARBA00023125"/>
    </source>
</evidence>
<dbReference type="SUPFAM" id="SSF48498">
    <property type="entry name" value="Tetracyclin repressor-like, C-terminal domain"/>
    <property type="match status" value="1"/>
</dbReference>
<dbReference type="RefSeq" id="WP_252446200.1">
    <property type="nucleotide sequence ID" value="NZ_JAGSOV010000088.1"/>
</dbReference>
<keyword evidence="3" id="KW-0804">Transcription</keyword>
<organism evidence="7 8">
    <name type="scientific">Pseudonocardia humida</name>
    <dbReference type="NCBI Taxonomy" id="2800819"/>
    <lineage>
        <taxon>Bacteria</taxon>
        <taxon>Bacillati</taxon>
        <taxon>Actinomycetota</taxon>
        <taxon>Actinomycetes</taxon>
        <taxon>Pseudonocardiales</taxon>
        <taxon>Pseudonocardiaceae</taxon>
        <taxon>Pseudonocardia</taxon>
    </lineage>
</organism>
<keyword evidence="8" id="KW-1185">Reference proteome</keyword>
<dbReference type="EMBL" id="JAGSOV010000088">
    <property type="protein sequence ID" value="MCO1660659.1"/>
    <property type="molecule type" value="Genomic_DNA"/>
</dbReference>
<evidence type="ECO:0000256" key="4">
    <source>
        <dbReference type="PROSITE-ProRule" id="PRU00335"/>
    </source>
</evidence>
<evidence type="ECO:0000256" key="5">
    <source>
        <dbReference type="SAM" id="MobiDB-lite"/>
    </source>
</evidence>
<evidence type="ECO:0000313" key="8">
    <source>
        <dbReference type="Proteomes" id="UP001165283"/>
    </source>
</evidence>
<dbReference type="InterPro" id="IPR001647">
    <property type="entry name" value="HTH_TetR"/>
</dbReference>
<dbReference type="Gene3D" id="1.10.357.10">
    <property type="entry name" value="Tetracycline Repressor, domain 2"/>
    <property type="match status" value="1"/>
</dbReference>
<feature type="compositionally biased region" description="Pro residues" evidence="5">
    <location>
        <begin position="186"/>
        <end position="204"/>
    </location>
</feature>
<evidence type="ECO:0000259" key="6">
    <source>
        <dbReference type="PROSITE" id="PS50977"/>
    </source>
</evidence>
<dbReference type="Proteomes" id="UP001165283">
    <property type="component" value="Unassembled WGS sequence"/>
</dbReference>
<evidence type="ECO:0000313" key="7">
    <source>
        <dbReference type="EMBL" id="MCO1660659.1"/>
    </source>
</evidence>
<feature type="region of interest" description="Disordered" evidence="5">
    <location>
        <begin position="184"/>
        <end position="211"/>
    </location>
</feature>
<evidence type="ECO:0000256" key="3">
    <source>
        <dbReference type="ARBA" id="ARBA00023163"/>
    </source>
</evidence>
<comment type="caution">
    <text evidence="7">The sequence shown here is derived from an EMBL/GenBank/DDBJ whole genome shotgun (WGS) entry which is preliminary data.</text>
</comment>
<dbReference type="InterPro" id="IPR049445">
    <property type="entry name" value="TetR_SbtR-like_C"/>
</dbReference>
<dbReference type="InterPro" id="IPR009057">
    <property type="entry name" value="Homeodomain-like_sf"/>
</dbReference>